<name>A0A9P6U5J5_9FUNG</name>
<feature type="compositionally biased region" description="Pro residues" evidence="1">
    <location>
        <begin position="609"/>
        <end position="643"/>
    </location>
</feature>
<dbReference type="PANTHER" id="PTHR15435">
    <property type="entry name" value="KICSTOR COMPLEX PROTEIN KAPTIN"/>
    <property type="match status" value="1"/>
</dbReference>
<dbReference type="SUPFAM" id="SSF69318">
    <property type="entry name" value="Integrin alpha N-terminal domain"/>
    <property type="match status" value="1"/>
</dbReference>
<dbReference type="GO" id="GO:0015629">
    <property type="term" value="C:actin cytoskeleton"/>
    <property type="evidence" value="ECO:0007669"/>
    <property type="project" value="InterPro"/>
</dbReference>
<dbReference type="GO" id="GO:0034198">
    <property type="term" value="P:cellular response to amino acid starvation"/>
    <property type="evidence" value="ECO:0007669"/>
    <property type="project" value="TreeGrafter"/>
</dbReference>
<reference evidence="2" key="1">
    <citation type="journal article" date="2020" name="Fungal Divers.">
        <title>Resolving the Mortierellaceae phylogeny through synthesis of multi-gene phylogenetics and phylogenomics.</title>
        <authorList>
            <person name="Vandepol N."/>
            <person name="Liber J."/>
            <person name="Desiro A."/>
            <person name="Na H."/>
            <person name="Kennedy M."/>
            <person name="Barry K."/>
            <person name="Grigoriev I.V."/>
            <person name="Miller A.N."/>
            <person name="O'Donnell K."/>
            <person name="Stajich J.E."/>
            <person name="Bonito G."/>
        </authorList>
    </citation>
    <scope>NUCLEOTIDE SEQUENCE</scope>
    <source>
        <strain evidence="2">BC1065</strain>
    </source>
</reference>
<dbReference type="GO" id="GO:0051015">
    <property type="term" value="F:actin filament binding"/>
    <property type="evidence" value="ECO:0007669"/>
    <property type="project" value="TreeGrafter"/>
</dbReference>
<feature type="compositionally biased region" description="Basic and acidic residues" evidence="1">
    <location>
        <begin position="665"/>
        <end position="696"/>
    </location>
</feature>
<dbReference type="Proteomes" id="UP000807716">
    <property type="component" value="Unassembled WGS sequence"/>
</dbReference>
<sequence length="761" mass="83580">MYTETAYIRFNKGMRTNIYGLTVVEELCRTVKGFGHLESSGFQSVPTEAAPSSGAIPGDEHYSDQTEVQGKESASFASTITDSASSDPTPTPTLTKSIFTDRIGRYVLVASSGLVTCYVGMEHSFEISLGLNQEVVSIDAYESACQGGYRVVMSIAIARAEESNTQFEMLFYGARTCAKTVMDHILSFPCTDDIQRIPIGWAPTKILHVPLTMDLSKMAILVGGGDTKVHNFIKDDGGNITEQPIEDYFPALATFQHSHNCILSMDVRDYPAFRVIAAGTQNGTLNVAIIPRDQATNELQHDKARNHSVILFSPITSLAIYTSRVRAMDAQGKAVHRDRRDLEPDDASTEEDRLNSSLDEDKTEDDVHLLMTCAIEQAWVYTAINRNGLAKRSEIAACGHHDSILTSYVMDIDWDGENELVIGTYGRQLMVFKQVHGYFVHQATTTSDAPIRYELYWNRRFAYPVYGISSADMNSDGVEELVVTTMYGISFFQADNTAAKRRLAHAINKMTESERIKLRLERLRAENLQLESEAEEQMARIQTAEREEAEAEEAAERAEAEKKKRSTDFAGAPSVESRTFGINDDHESESETEVSGASGEEAEGSLPSLSPPPLSPPPPLLSSPPPPPSSPPQSPLSLPPLPSSPLMLPQTDKHEDGDDDVLSDSVDHSNKALDEQAGQEKLEPHSPAKDAKDLGQRSKSPADSQGKNAVFEDSSEEIDPSSELDFDDSSDASEPEFNLKNDQKQDASEAVSPEGGEDDRE</sequence>
<feature type="compositionally biased region" description="Low complexity" evidence="1">
    <location>
        <begin position="593"/>
        <end position="608"/>
    </location>
</feature>
<dbReference type="GO" id="GO:0007015">
    <property type="term" value="P:actin filament organization"/>
    <property type="evidence" value="ECO:0007669"/>
    <property type="project" value="InterPro"/>
</dbReference>
<protein>
    <submittedName>
        <fullName evidence="2">Uncharacterized protein</fullName>
    </submittedName>
</protein>
<accession>A0A9P6U5J5</accession>
<feature type="compositionally biased region" description="Polar residues" evidence="1">
    <location>
        <begin position="697"/>
        <end position="707"/>
    </location>
</feature>
<feature type="compositionally biased region" description="Acidic residues" evidence="1">
    <location>
        <begin position="713"/>
        <end position="734"/>
    </location>
</feature>
<feature type="compositionally biased region" description="Basic and acidic residues" evidence="1">
    <location>
        <begin position="737"/>
        <end position="747"/>
    </location>
</feature>
<evidence type="ECO:0000256" key="1">
    <source>
        <dbReference type="SAM" id="MobiDB-lite"/>
    </source>
</evidence>
<feature type="compositionally biased region" description="Polar residues" evidence="1">
    <location>
        <begin position="75"/>
        <end position="94"/>
    </location>
</feature>
<evidence type="ECO:0000313" key="3">
    <source>
        <dbReference type="Proteomes" id="UP000807716"/>
    </source>
</evidence>
<dbReference type="GO" id="GO:1904262">
    <property type="term" value="P:negative regulation of TORC1 signaling"/>
    <property type="evidence" value="ECO:0007669"/>
    <property type="project" value="TreeGrafter"/>
</dbReference>
<comment type="caution">
    <text evidence="2">The sequence shown here is derived from an EMBL/GenBank/DDBJ whole genome shotgun (WGS) entry which is preliminary data.</text>
</comment>
<feature type="region of interest" description="Disordered" evidence="1">
    <location>
        <begin position="531"/>
        <end position="761"/>
    </location>
</feature>
<dbReference type="InterPro" id="IPR028994">
    <property type="entry name" value="Integrin_alpha_N"/>
</dbReference>
<proteinExistence type="predicted"/>
<dbReference type="InterPro" id="IPR029982">
    <property type="entry name" value="Kptn"/>
</dbReference>
<keyword evidence="3" id="KW-1185">Reference proteome</keyword>
<gene>
    <name evidence="2" type="ORF">DFQ27_003490</name>
</gene>
<dbReference type="PANTHER" id="PTHR15435:SF2">
    <property type="entry name" value="KICSTOR COMPLEX PROTEIN KAPTIN"/>
    <property type="match status" value="1"/>
</dbReference>
<dbReference type="OrthoDB" id="10267127at2759"/>
<organism evidence="2 3">
    <name type="scientific">Actinomortierella ambigua</name>
    <dbReference type="NCBI Taxonomy" id="1343610"/>
    <lineage>
        <taxon>Eukaryota</taxon>
        <taxon>Fungi</taxon>
        <taxon>Fungi incertae sedis</taxon>
        <taxon>Mucoromycota</taxon>
        <taxon>Mortierellomycotina</taxon>
        <taxon>Mortierellomycetes</taxon>
        <taxon>Mortierellales</taxon>
        <taxon>Mortierellaceae</taxon>
        <taxon>Actinomortierella</taxon>
    </lineage>
</organism>
<feature type="region of interest" description="Disordered" evidence="1">
    <location>
        <begin position="43"/>
        <end position="94"/>
    </location>
</feature>
<evidence type="ECO:0000313" key="2">
    <source>
        <dbReference type="EMBL" id="KAG0260508.1"/>
    </source>
</evidence>
<dbReference type="EMBL" id="JAAAJB010000246">
    <property type="protein sequence ID" value="KAG0260508.1"/>
    <property type="molecule type" value="Genomic_DNA"/>
</dbReference>
<dbReference type="AlphaFoldDB" id="A0A9P6U5J5"/>
<feature type="region of interest" description="Disordered" evidence="1">
    <location>
        <begin position="332"/>
        <end position="360"/>
    </location>
</feature>